<name>A0A382MRZ9_9ZZZZ</name>
<organism evidence="2">
    <name type="scientific">marine metagenome</name>
    <dbReference type="NCBI Taxonomy" id="408172"/>
    <lineage>
        <taxon>unclassified sequences</taxon>
        <taxon>metagenomes</taxon>
        <taxon>ecological metagenomes</taxon>
    </lineage>
</organism>
<accession>A0A382MRZ9</accession>
<keyword evidence="1" id="KW-1133">Transmembrane helix</keyword>
<keyword evidence="1" id="KW-0472">Membrane</keyword>
<protein>
    <submittedName>
        <fullName evidence="2">Uncharacterized protein</fullName>
    </submittedName>
</protein>
<dbReference type="AlphaFoldDB" id="A0A382MRZ9"/>
<evidence type="ECO:0000313" key="2">
    <source>
        <dbReference type="EMBL" id="SVC51340.1"/>
    </source>
</evidence>
<dbReference type="EMBL" id="UINC01095338">
    <property type="protein sequence ID" value="SVC51340.1"/>
    <property type="molecule type" value="Genomic_DNA"/>
</dbReference>
<keyword evidence="1" id="KW-0812">Transmembrane</keyword>
<feature type="transmembrane region" description="Helical" evidence="1">
    <location>
        <begin position="12"/>
        <end position="31"/>
    </location>
</feature>
<reference evidence="2" key="1">
    <citation type="submission" date="2018-05" db="EMBL/GenBank/DDBJ databases">
        <authorList>
            <person name="Lanie J.A."/>
            <person name="Ng W.-L."/>
            <person name="Kazmierczak K.M."/>
            <person name="Andrzejewski T.M."/>
            <person name="Davidsen T.M."/>
            <person name="Wayne K.J."/>
            <person name="Tettelin H."/>
            <person name="Glass J.I."/>
            <person name="Rusch D."/>
            <person name="Podicherti R."/>
            <person name="Tsui H.-C.T."/>
            <person name="Winkler M.E."/>
        </authorList>
    </citation>
    <scope>NUCLEOTIDE SEQUENCE</scope>
</reference>
<evidence type="ECO:0000256" key="1">
    <source>
        <dbReference type="SAM" id="Phobius"/>
    </source>
</evidence>
<sequence length="123" mass="14175">TMEDYRKILGVSLGIIIIVIFLLNFDVLSLFKTQPKTITCEFGAKIFVEEEIIVRANYTKAIVSKITDIEELERSNSNLKCKGQAWLESLDNKGWGNYTPVSWGIKKESDKWKLSSFDFDFKQ</sequence>
<gene>
    <name evidence="2" type="ORF">METZ01_LOCUS304194</name>
</gene>
<feature type="non-terminal residue" evidence="2">
    <location>
        <position position="1"/>
    </location>
</feature>
<proteinExistence type="predicted"/>